<evidence type="ECO:0000256" key="3">
    <source>
        <dbReference type="ARBA" id="ARBA00012744"/>
    </source>
</evidence>
<dbReference type="STRING" id="1093900.A0A507AUM7"/>
<dbReference type="EC" id="3.2.1.21" evidence="3"/>
<evidence type="ECO:0000313" key="9">
    <source>
        <dbReference type="Proteomes" id="UP000319257"/>
    </source>
</evidence>
<protein>
    <recommendedName>
        <fullName evidence="3">beta-glucosidase</fullName>
        <ecNumber evidence="3">3.2.1.21</ecNumber>
    </recommendedName>
</protein>
<gene>
    <name evidence="8" type="ORF">E0L32_010385</name>
</gene>
<dbReference type="EMBL" id="SKBQ01000083">
    <property type="protein sequence ID" value="TPX07930.1"/>
    <property type="molecule type" value="Genomic_DNA"/>
</dbReference>
<dbReference type="GO" id="GO:0030245">
    <property type="term" value="P:cellulose catabolic process"/>
    <property type="evidence" value="ECO:0007669"/>
    <property type="project" value="UniProtKB-ARBA"/>
</dbReference>
<proteinExistence type="inferred from homology"/>
<dbReference type="RefSeq" id="XP_030989641.1">
    <property type="nucleotide sequence ID" value="XM_031132998.1"/>
</dbReference>
<evidence type="ECO:0000256" key="5">
    <source>
        <dbReference type="ARBA" id="ARBA00023295"/>
    </source>
</evidence>
<dbReference type="InterPro" id="IPR001360">
    <property type="entry name" value="Glyco_hydro_1"/>
</dbReference>
<keyword evidence="4" id="KW-0378">Hydrolase</keyword>
<evidence type="ECO:0000256" key="4">
    <source>
        <dbReference type="ARBA" id="ARBA00022801"/>
    </source>
</evidence>
<dbReference type="OrthoDB" id="65569at2759"/>
<organism evidence="8 9">
    <name type="scientific">Thyridium curvatum</name>
    <dbReference type="NCBI Taxonomy" id="1093900"/>
    <lineage>
        <taxon>Eukaryota</taxon>
        <taxon>Fungi</taxon>
        <taxon>Dikarya</taxon>
        <taxon>Ascomycota</taxon>
        <taxon>Pezizomycotina</taxon>
        <taxon>Sordariomycetes</taxon>
        <taxon>Sordariomycetidae</taxon>
        <taxon>Thyridiales</taxon>
        <taxon>Thyridiaceae</taxon>
        <taxon>Thyridium</taxon>
    </lineage>
</organism>
<keyword evidence="5" id="KW-0326">Glycosidase</keyword>
<name>A0A507AUM7_9PEZI</name>
<dbReference type="PANTHER" id="PTHR10353">
    <property type="entry name" value="GLYCOSYL HYDROLASE"/>
    <property type="match status" value="1"/>
</dbReference>
<accession>A0A507AUM7</accession>
<dbReference type="GeneID" id="41977832"/>
<dbReference type="Proteomes" id="UP000319257">
    <property type="component" value="Unassembled WGS sequence"/>
</dbReference>
<dbReference type="AlphaFoldDB" id="A0A507AUM7"/>
<dbReference type="FunFam" id="3.20.20.80:FF:000011">
    <property type="entry name" value="Cytosolic beta-glucosidase"/>
    <property type="match status" value="1"/>
</dbReference>
<dbReference type="InParanoid" id="A0A507AUM7"/>
<dbReference type="PRINTS" id="PR00131">
    <property type="entry name" value="GLHYDRLASE1"/>
</dbReference>
<evidence type="ECO:0000256" key="2">
    <source>
        <dbReference type="ARBA" id="ARBA00010838"/>
    </source>
</evidence>
<evidence type="ECO:0000256" key="7">
    <source>
        <dbReference type="RuleBase" id="RU003690"/>
    </source>
</evidence>
<dbReference type="PANTHER" id="PTHR10353:SF134">
    <property type="entry name" value="PUTATIVE (AFU_ORTHOLOGUE AFUA_3G12600)-RELATED"/>
    <property type="match status" value="1"/>
</dbReference>
<keyword evidence="9" id="KW-1185">Reference proteome</keyword>
<comment type="caution">
    <text evidence="8">The sequence shown here is derived from an EMBL/GenBank/DDBJ whole genome shotgun (WGS) entry which is preliminary data.</text>
</comment>
<comment type="catalytic activity">
    <reaction evidence="1">
        <text>Hydrolysis of terminal, non-reducing beta-D-glucosyl residues with release of beta-D-glucose.</text>
        <dbReference type="EC" id="3.2.1.21"/>
    </reaction>
</comment>
<sequence>MTYSVADFDPAIKGALPSDFQWGYATAATQIEGSWDVDGKGVSIWDKFSQEADIRVDDKSTCKDTCRSYDLFKEDVARMKAYGVTGYRFSFSWTRIIPLGGKDDPINEAGIEFYNKLIDELLANGITPFGTIFHWDTPQTLEDRYGGFLNKEQMVPDFLRYARVCFERFGDRIKNWITVNEPGVFSLAGYAGGAHAPCRSSINEKCKEGDTSREPWLVGHTLLVAHGYACDLYKREFQPTQKGSIMITLSGNWSEPWDAADPKDIEAAERSNQFEIAWFADPLYGKNPEVDYPACMREQLGDRLPHFTEEEKKLIRGSSEYYGMNSYTSFYKRHRDTPAPPEDLKGNVDILDNNKQGQSRGPETDTVWLRSTPWGWGKLLRWIWKRYEMPIYITENGTTAKGEHGWKPQSADDVLEDPFRVEFYKGYLTEVATASQEGVIIKSFFAWSFMDNWEWSNGFTNRFGVTWVDFASAEKKRYAKRSAYFMKDFFNHMIRK</sequence>
<dbReference type="Pfam" id="PF00232">
    <property type="entry name" value="Glyco_hydro_1"/>
    <property type="match status" value="1"/>
</dbReference>
<dbReference type="GO" id="GO:0080079">
    <property type="term" value="F:cellobiose glucosidase activity"/>
    <property type="evidence" value="ECO:0007669"/>
    <property type="project" value="UniProtKB-ARBA"/>
</dbReference>
<dbReference type="SUPFAM" id="SSF51445">
    <property type="entry name" value="(Trans)glycosidases"/>
    <property type="match status" value="1"/>
</dbReference>
<comment type="similarity">
    <text evidence="2 7">Belongs to the glycosyl hydrolase 1 family.</text>
</comment>
<evidence type="ECO:0000313" key="8">
    <source>
        <dbReference type="EMBL" id="TPX07930.1"/>
    </source>
</evidence>
<evidence type="ECO:0000256" key="1">
    <source>
        <dbReference type="ARBA" id="ARBA00000448"/>
    </source>
</evidence>
<dbReference type="Gene3D" id="3.20.20.80">
    <property type="entry name" value="Glycosidases"/>
    <property type="match status" value="1"/>
</dbReference>
<dbReference type="InterPro" id="IPR017853">
    <property type="entry name" value="GH"/>
</dbReference>
<evidence type="ECO:0000256" key="6">
    <source>
        <dbReference type="ARBA" id="ARBA00056775"/>
    </source>
</evidence>
<comment type="function">
    <text evidence="6">Plays an important role in cellulose degradation. Shows hydrolytic activity against several glycosidic compounds.</text>
</comment>
<reference evidence="8 9" key="1">
    <citation type="submission" date="2019-06" db="EMBL/GenBank/DDBJ databases">
        <title>Draft genome sequence of the filamentous fungus Phialemoniopsis curvata isolated from diesel fuel.</title>
        <authorList>
            <person name="Varaljay V.A."/>
            <person name="Lyon W.J."/>
            <person name="Crouch A.L."/>
            <person name="Drake C.E."/>
            <person name="Hollomon J.M."/>
            <person name="Nadeau L.J."/>
            <person name="Nunn H.S."/>
            <person name="Stevenson B.S."/>
            <person name="Bojanowski C.L."/>
            <person name="Crookes-Goodson W.J."/>
        </authorList>
    </citation>
    <scope>NUCLEOTIDE SEQUENCE [LARGE SCALE GENOMIC DNA]</scope>
    <source>
        <strain evidence="8 9">D216</strain>
    </source>
</reference>